<dbReference type="Pfam" id="PF03969">
    <property type="entry name" value="AFG1_ATPase"/>
    <property type="match status" value="2"/>
</dbReference>
<evidence type="ECO:0000313" key="3">
    <source>
        <dbReference type="EMBL" id="MDR5907091.1"/>
    </source>
</evidence>
<protein>
    <submittedName>
        <fullName evidence="3">Cell division protein ZapE</fullName>
    </submittedName>
</protein>
<dbReference type="EMBL" id="JARWAM010000014">
    <property type="protein sequence ID" value="MDR5907091.1"/>
    <property type="molecule type" value="Genomic_DNA"/>
</dbReference>
<evidence type="ECO:0000256" key="1">
    <source>
        <dbReference type="ARBA" id="ARBA00022741"/>
    </source>
</evidence>
<keyword evidence="4" id="KW-1185">Reference proteome</keyword>
<reference evidence="3 4" key="1">
    <citation type="submission" date="2023-04" db="EMBL/GenBank/DDBJ databases">
        <title>A long-awaited taxogenomic arrangement of the family Halomonadaceae.</title>
        <authorList>
            <person name="De La Haba R."/>
            <person name="Chuvochina M."/>
            <person name="Wittouck S."/>
            <person name="Arahal D.R."/>
            <person name="Sanchez-Porro C."/>
            <person name="Hugenholtz P."/>
            <person name="Ventosa A."/>
        </authorList>
    </citation>
    <scope>NUCLEOTIDE SEQUENCE [LARGE SCALE GENOMIC DNA]</scope>
    <source>
        <strain evidence="3 4">DSM 26770</strain>
    </source>
</reference>
<keyword evidence="3" id="KW-0131">Cell cycle</keyword>
<dbReference type="InterPro" id="IPR005654">
    <property type="entry name" value="ATPase_AFG1-like"/>
</dbReference>
<dbReference type="PANTHER" id="PTHR12169:SF6">
    <property type="entry name" value="AFG1-LIKE ATPASE"/>
    <property type="match status" value="1"/>
</dbReference>
<name>A0ABU1HIG9_9GAMM</name>
<evidence type="ECO:0000256" key="2">
    <source>
        <dbReference type="ARBA" id="ARBA00022840"/>
    </source>
</evidence>
<dbReference type="InterPro" id="IPR027417">
    <property type="entry name" value="P-loop_NTPase"/>
</dbReference>
<dbReference type="Proteomes" id="UP001251374">
    <property type="component" value="Unassembled WGS sequence"/>
</dbReference>
<keyword evidence="3" id="KW-0132">Cell division</keyword>
<dbReference type="Gene3D" id="3.40.50.300">
    <property type="entry name" value="P-loop containing nucleotide triphosphate hydrolases"/>
    <property type="match status" value="1"/>
</dbReference>
<organism evidence="3 4">
    <name type="scientific">Franzmannia qiaohouensis</name>
    <dbReference type="NCBI Taxonomy" id="1329370"/>
    <lineage>
        <taxon>Bacteria</taxon>
        <taxon>Pseudomonadati</taxon>
        <taxon>Pseudomonadota</taxon>
        <taxon>Gammaproteobacteria</taxon>
        <taxon>Oceanospirillales</taxon>
        <taxon>Halomonadaceae</taxon>
        <taxon>Franzmannia</taxon>
    </lineage>
</organism>
<evidence type="ECO:0000313" key="4">
    <source>
        <dbReference type="Proteomes" id="UP001251374"/>
    </source>
</evidence>
<dbReference type="GO" id="GO:0051301">
    <property type="term" value="P:cell division"/>
    <property type="evidence" value="ECO:0007669"/>
    <property type="project" value="UniProtKB-KW"/>
</dbReference>
<keyword evidence="1" id="KW-0547">Nucleotide-binding</keyword>
<dbReference type="NCBIfam" id="NF040713">
    <property type="entry name" value="ZapE"/>
    <property type="match status" value="1"/>
</dbReference>
<dbReference type="SUPFAM" id="SSF52540">
    <property type="entry name" value="P-loop containing nucleoside triphosphate hydrolases"/>
    <property type="match status" value="1"/>
</dbReference>
<proteinExistence type="predicted"/>
<accession>A0ABU1HIG9</accession>
<gene>
    <name evidence="3" type="primary">zapE</name>
    <name evidence="3" type="ORF">QC821_17555</name>
</gene>
<keyword evidence="2" id="KW-0067">ATP-binding</keyword>
<sequence>MTQRFSPRQAYDDAVAHLDFAADAAQAHAADVLDACYRALHDESARPSGVYLWGPVGRGKTWLMDRFHASLAVPARRQHFHHFMRWVHRRQFQLSGTPDPLTVMARELREEVQVLCLDELFVSDIADAMLLGRLMQALFDAGVVLVTTSNQPPNQLYAEGYNRERFLPAIAAIERHLQVVAMDGGCDHREHPGRAEPRFWVRAPQRLARVFAELSNGQSTSSEPLDLGGRAIEVEARSEAVLWCRYAALCEQPLGALDFIGLCDRFGDILVGGVPAMGGAAGNPLEEAKIEDLGPDTAGGGVRRGFSRQDDGARRFIALVDECYDRGVPLYIEAQVPIEELYAQGELSFSFRRVASRLKEMQLARFGAAPQRSGASA</sequence>
<comment type="caution">
    <text evidence="3">The sequence shown here is derived from an EMBL/GenBank/DDBJ whole genome shotgun (WGS) entry which is preliminary data.</text>
</comment>
<dbReference type="PANTHER" id="PTHR12169">
    <property type="entry name" value="ATPASE N2B"/>
    <property type="match status" value="1"/>
</dbReference>
<dbReference type="RefSeq" id="WP_309724186.1">
    <property type="nucleotide sequence ID" value="NZ_JARWAM010000014.1"/>
</dbReference>